<keyword evidence="3" id="KW-1185">Reference proteome</keyword>
<feature type="domain" description="IPT/TIG" evidence="1">
    <location>
        <begin position="141"/>
        <end position="214"/>
    </location>
</feature>
<dbReference type="InterPro" id="IPR002909">
    <property type="entry name" value="IPT_dom"/>
</dbReference>
<dbReference type="Gene3D" id="2.60.40.10">
    <property type="entry name" value="Immunoglobulins"/>
    <property type="match status" value="2"/>
</dbReference>
<protein>
    <submittedName>
        <fullName evidence="2">IPT/TIG domain-containing protein</fullName>
    </submittedName>
</protein>
<dbReference type="AlphaFoldDB" id="A0A4R1KXK6"/>
<organism evidence="2 3">
    <name type="scientific">Acidipila rosea</name>
    <dbReference type="NCBI Taxonomy" id="768535"/>
    <lineage>
        <taxon>Bacteria</taxon>
        <taxon>Pseudomonadati</taxon>
        <taxon>Acidobacteriota</taxon>
        <taxon>Terriglobia</taxon>
        <taxon>Terriglobales</taxon>
        <taxon>Acidobacteriaceae</taxon>
        <taxon>Acidipila</taxon>
    </lineage>
</organism>
<accession>A0A4R1KXK6</accession>
<dbReference type="Pfam" id="PF01833">
    <property type="entry name" value="TIG"/>
    <property type="match status" value="1"/>
</dbReference>
<evidence type="ECO:0000259" key="1">
    <source>
        <dbReference type="Pfam" id="PF01833"/>
    </source>
</evidence>
<dbReference type="SUPFAM" id="SSF51126">
    <property type="entry name" value="Pectin lyase-like"/>
    <property type="match status" value="1"/>
</dbReference>
<name>A0A4R1KXK6_9BACT</name>
<dbReference type="EMBL" id="SMGK01000007">
    <property type="protein sequence ID" value="TCK70156.1"/>
    <property type="molecule type" value="Genomic_DNA"/>
</dbReference>
<evidence type="ECO:0000313" key="3">
    <source>
        <dbReference type="Proteomes" id="UP000295210"/>
    </source>
</evidence>
<reference evidence="2 3" key="1">
    <citation type="submission" date="2019-03" db="EMBL/GenBank/DDBJ databases">
        <title>Genomic Encyclopedia of Type Strains, Phase IV (KMG-IV): sequencing the most valuable type-strain genomes for metagenomic binning, comparative biology and taxonomic classification.</title>
        <authorList>
            <person name="Goeker M."/>
        </authorList>
    </citation>
    <scope>NUCLEOTIDE SEQUENCE [LARGE SCALE GENOMIC DNA]</scope>
    <source>
        <strain evidence="2 3">DSM 103428</strain>
    </source>
</reference>
<dbReference type="OrthoDB" id="8428774at2"/>
<dbReference type="Gene3D" id="2.160.20.10">
    <property type="entry name" value="Single-stranded right-handed beta-helix, Pectin lyase-like"/>
    <property type="match status" value="1"/>
</dbReference>
<proteinExistence type="predicted"/>
<gene>
    <name evidence="2" type="ORF">C7378_3311</name>
</gene>
<dbReference type="SUPFAM" id="SSF81296">
    <property type="entry name" value="E set domains"/>
    <property type="match status" value="2"/>
</dbReference>
<evidence type="ECO:0000313" key="2">
    <source>
        <dbReference type="EMBL" id="TCK70156.1"/>
    </source>
</evidence>
<dbReference type="Proteomes" id="UP000295210">
    <property type="component" value="Unassembled WGS sequence"/>
</dbReference>
<dbReference type="InterPro" id="IPR014756">
    <property type="entry name" value="Ig_E-set"/>
</dbReference>
<dbReference type="InterPro" id="IPR013783">
    <property type="entry name" value="Ig-like_fold"/>
</dbReference>
<sequence>MPRNSDILPGFCVHIVSKLASLSIPGLSTYFALTIPFMSLLACGGPRQFKTSGIASSGAPYISTFSPASASPGMVVHLTGLNLQYVDGVTVNGIPVDFTLSGPTRLSFIISKHATTGPISVYATQGQSTTKTSLKVNPPPPAITAVAPTSGPGGTVVEITGTGFNKAKVVALNRVQLAFSVVNDGQILAQIPAEGTTGSITVTTPEGIATSNEVFNVQGNAALAFWASQPVKPNETVLVSGANISPDATVEVARLPDDNPGDPTLSIPPEPSDWTSVSPLQVSASSIKFVIPATDENGVFAYRLKTHGGSITSATYLVNRPDVWFIQGDQGRTASPSGWLRIFGNSLSILGSNQLPQIALVSNGVVVETINADPGFAQNAATASYAESYAIPPDMPAGDYQLYVHNGAGGPAAWTRFSSFGPGAAPDFTNVIPQPISTISIMHPSVWPQVVYRVAPPHPDGSPDDDSFAVANAWAKVNHGGIIQIPGGSYHLRASLLLPNHTLLTGAGKAETVLNFSGGEPLISGAKLNSWGLGLFSVENLTIAAPEKTSGSGIFMAYMPTTESSSHVFARNVKILLANTDSGHGSATGIILRQIQNVEITNADIDAPSGIIEQNSVFHVRIENCNLFWRYGTISMGSVSQDMIISNNRYTLRGNAMINGYGNNPNPGFWFAAYSSPYVRDLYYANNTSTSEQSFSPGEPGFYGITSDGDSVVYFGQVASVSGTSLHLAGPTLPIINGAASAKTPSAFWTGGVVMVVSGRGTGQYRIVTSNTPGSPDVMVNAPWDVPPDASSIVSICAFEGRALFVNNDFGMDPTDQDYYMSHDVIHANNIMESATGQNFLGFKNGKVGTGIIPGWHIQAIGNHIANNSGEFLSSALQSSPAYSGFAASQQIIRDNVFADGIKGFIRGQASSANLSDVIIENNTTPLISILTTGNGQISNLLIRNNQINASAGGEPQLQLPANHKGVLVVPQS</sequence>
<dbReference type="InterPro" id="IPR012334">
    <property type="entry name" value="Pectin_lyas_fold"/>
</dbReference>
<dbReference type="InterPro" id="IPR011050">
    <property type="entry name" value="Pectin_lyase_fold/virulence"/>
</dbReference>
<comment type="caution">
    <text evidence="2">The sequence shown here is derived from an EMBL/GenBank/DDBJ whole genome shotgun (WGS) entry which is preliminary data.</text>
</comment>
<dbReference type="CDD" id="cd00102">
    <property type="entry name" value="IPT"/>
    <property type="match status" value="1"/>
</dbReference>